<dbReference type="InterPro" id="IPR006279">
    <property type="entry name" value="SoxD"/>
</dbReference>
<gene>
    <name evidence="1" type="ORF">SAMN05660976_03079</name>
</gene>
<dbReference type="Proteomes" id="UP000198953">
    <property type="component" value="Unassembled WGS sequence"/>
</dbReference>
<evidence type="ECO:0000313" key="1">
    <source>
        <dbReference type="EMBL" id="SEL68470.1"/>
    </source>
</evidence>
<protein>
    <submittedName>
        <fullName evidence="1">Sarcosine oxidase subunit delta</fullName>
    </submittedName>
</protein>
<organism evidence="1 2">
    <name type="scientific">Nonomuraea pusilla</name>
    <dbReference type="NCBI Taxonomy" id="46177"/>
    <lineage>
        <taxon>Bacteria</taxon>
        <taxon>Bacillati</taxon>
        <taxon>Actinomycetota</taxon>
        <taxon>Actinomycetes</taxon>
        <taxon>Streptosporangiales</taxon>
        <taxon>Streptosporangiaceae</taxon>
        <taxon>Nonomuraea</taxon>
    </lineage>
</organism>
<dbReference type="GO" id="GO:0046653">
    <property type="term" value="P:tetrahydrofolate metabolic process"/>
    <property type="evidence" value="ECO:0007669"/>
    <property type="project" value="InterPro"/>
</dbReference>
<accession>A0A1H7S759</accession>
<dbReference type="RefSeq" id="WP_055503519.1">
    <property type="nucleotide sequence ID" value="NZ_BBZG01000001.1"/>
</dbReference>
<dbReference type="GO" id="GO:0008115">
    <property type="term" value="F:sarcosine oxidase activity"/>
    <property type="evidence" value="ECO:0007669"/>
    <property type="project" value="InterPro"/>
</dbReference>
<proteinExistence type="predicted"/>
<dbReference type="Gene3D" id="3.30.2270.10">
    <property type="entry name" value="Folate-binding superfamily"/>
    <property type="match status" value="1"/>
</dbReference>
<name>A0A1H7S759_9ACTN</name>
<sequence length="82" mass="9805">MLLIDCPHCGPRDENEFHYGGQAGVSYPERPWELSDEEWAAYVFMRDNPKGWFRERWFHGVGCRGWFVVERHTVTHEIRQVP</sequence>
<evidence type="ECO:0000313" key="2">
    <source>
        <dbReference type="Proteomes" id="UP000198953"/>
    </source>
</evidence>
<dbReference type="AlphaFoldDB" id="A0A1H7S759"/>
<dbReference type="OrthoDB" id="7159274at2"/>
<dbReference type="Pfam" id="PF04267">
    <property type="entry name" value="SoxD"/>
    <property type="match status" value="1"/>
</dbReference>
<dbReference type="STRING" id="46177.SAMN05660976_03079"/>
<keyword evidence="2" id="KW-1185">Reference proteome</keyword>
<dbReference type="EMBL" id="FOBF01000006">
    <property type="protein sequence ID" value="SEL68470.1"/>
    <property type="molecule type" value="Genomic_DNA"/>
</dbReference>
<dbReference type="InterPro" id="IPR038561">
    <property type="entry name" value="SoxD_sf"/>
</dbReference>
<reference evidence="1 2" key="1">
    <citation type="submission" date="2016-10" db="EMBL/GenBank/DDBJ databases">
        <authorList>
            <person name="de Groot N.N."/>
        </authorList>
    </citation>
    <scope>NUCLEOTIDE SEQUENCE [LARGE SCALE GENOMIC DNA]</scope>
    <source>
        <strain evidence="1 2">DSM 43357</strain>
    </source>
</reference>